<feature type="transmembrane region" description="Helical" evidence="4">
    <location>
        <begin position="247"/>
        <end position="267"/>
    </location>
</feature>
<keyword evidence="7" id="KW-1185">Reference proteome</keyword>
<feature type="transmembrane region" description="Helical" evidence="4">
    <location>
        <begin position="127"/>
        <end position="144"/>
    </location>
</feature>
<feature type="transmembrane region" description="Helical" evidence="4">
    <location>
        <begin position="20"/>
        <end position="42"/>
    </location>
</feature>
<dbReference type="RefSeq" id="WP_245124000.1">
    <property type="nucleotide sequence ID" value="NZ_CP095061.1"/>
</dbReference>
<keyword evidence="4" id="KW-0812">Transmembrane</keyword>
<protein>
    <submittedName>
        <fullName evidence="6">AraC family transcriptional regulator</fullName>
    </submittedName>
</protein>
<dbReference type="SUPFAM" id="SSF46689">
    <property type="entry name" value="Homeodomain-like"/>
    <property type="match status" value="1"/>
</dbReference>
<sequence>MPASVITIDTGQLAMTFTFSAYSSLLLPFFLQGVVVSVVLLTRGRRHGTTSDGWLALLLMLHSIRLAQWMLGFGGWYDAHNALSTFMFYFPFGNWLALGPTLYFYFRSLTNQEFRFGRGELLHFAPALLYLGWRAAAFVVDVGWEHGVRGLPFPYHFGTKGQLAAMQQGISFWVEALGYVSVAWYTWQTLREYQQYRRYINDYFSDTEQIRFVWLRNLLVVMLLGVGITFLFSVVNASVMSLDYYQVWYEFLATGILIYFLSIAGLLTNDRLAAPLQFLPTPEAAEGLTHTPAMPLAGLPPEMILAVPVISSEGVAWSSTSLQATPNSTSVIETAATASVAKKPALVSETTDPELVRWATRLTNLMVTDRPYLAPELTLPELAVRLGTNTSVLSRVINTGFGQNFNDYVNEYRVQEAERRLRDPKFRHYTLLAVALESGFNSKSTFNRVFKKLRGATPSEVAAGLNL</sequence>
<evidence type="ECO:0000256" key="2">
    <source>
        <dbReference type="ARBA" id="ARBA00023125"/>
    </source>
</evidence>
<dbReference type="InterPro" id="IPR009057">
    <property type="entry name" value="Homeodomain-like_sf"/>
</dbReference>
<name>A0ABY4GAE0_9BACT</name>
<dbReference type="Gene3D" id="1.10.10.60">
    <property type="entry name" value="Homeodomain-like"/>
    <property type="match status" value="2"/>
</dbReference>
<dbReference type="Proteomes" id="UP000830401">
    <property type="component" value="Chromosome"/>
</dbReference>
<keyword evidence="4" id="KW-1133">Transmembrane helix</keyword>
<keyword evidence="1" id="KW-0805">Transcription regulation</keyword>
<evidence type="ECO:0000256" key="1">
    <source>
        <dbReference type="ARBA" id="ARBA00023015"/>
    </source>
</evidence>
<dbReference type="InterPro" id="IPR018062">
    <property type="entry name" value="HTH_AraC-typ_CS"/>
</dbReference>
<keyword evidence="4" id="KW-0472">Membrane</keyword>
<dbReference type="PROSITE" id="PS00041">
    <property type="entry name" value="HTH_ARAC_FAMILY_1"/>
    <property type="match status" value="1"/>
</dbReference>
<feature type="transmembrane region" description="Helical" evidence="4">
    <location>
        <begin position="54"/>
        <end position="74"/>
    </location>
</feature>
<feature type="domain" description="HTH araC/xylS-type" evidence="5">
    <location>
        <begin position="360"/>
        <end position="464"/>
    </location>
</feature>
<feature type="transmembrane region" description="Helical" evidence="4">
    <location>
        <begin position="86"/>
        <end position="106"/>
    </location>
</feature>
<feature type="transmembrane region" description="Helical" evidence="4">
    <location>
        <begin position="164"/>
        <end position="187"/>
    </location>
</feature>
<dbReference type="Pfam" id="PF12833">
    <property type="entry name" value="HTH_18"/>
    <property type="match status" value="1"/>
</dbReference>
<evidence type="ECO:0000313" key="6">
    <source>
        <dbReference type="EMBL" id="UOQ67832.1"/>
    </source>
</evidence>
<dbReference type="SMART" id="SM00342">
    <property type="entry name" value="HTH_ARAC"/>
    <property type="match status" value="1"/>
</dbReference>
<evidence type="ECO:0000256" key="3">
    <source>
        <dbReference type="ARBA" id="ARBA00023163"/>
    </source>
</evidence>
<keyword evidence="3" id="KW-0804">Transcription</keyword>
<dbReference type="PANTHER" id="PTHR43280:SF29">
    <property type="entry name" value="ARAC-FAMILY TRANSCRIPTIONAL REGULATOR"/>
    <property type="match status" value="1"/>
</dbReference>
<evidence type="ECO:0000313" key="7">
    <source>
        <dbReference type="Proteomes" id="UP000830401"/>
    </source>
</evidence>
<dbReference type="PROSITE" id="PS01124">
    <property type="entry name" value="HTH_ARAC_FAMILY_2"/>
    <property type="match status" value="1"/>
</dbReference>
<reference evidence="6" key="1">
    <citation type="submission" date="2022-04" db="EMBL/GenBank/DDBJ databases">
        <title>Hymenobacter sp. isolated from the air.</title>
        <authorList>
            <person name="Won M."/>
            <person name="Lee C.-M."/>
            <person name="Woen H.-Y."/>
            <person name="Kwon S.-W."/>
        </authorList>
    </citation>
    <scope>NUCLEOTIDE SEQUENCE</scope>
    <source>
        <strain evidence="6">5420S-77</strain>
    </source>
</reference>
<proteinExistence type="predicted"/>
<dbReference type="EMBL" id="CP095061">
    <property type="protein sequence ID" value="UOQ67832.1"/>
    <property type="molecule type" value="Genomic_DNA"/>
</dbReference>
<evidence type="ECO:0000259" key="5">
    <source>
        <dbReference type="PROSITE" id="PS01124"/>
    </source>
</evidence>
<dbReference type="PANTHER" id="PTHR43280">
    <property type="entry name" value="ARAC-FAMILY TRANSCRIPTIONAL REGULATOR"/>
    <property type="match status" value="1"/>
</dbReference>
<evidence type="ECO:0000256" key="4">
    <source>
        <dbReference type="SAM" id="Phobius"/>
    </source>
</evidence>
<keyword evidence="2" id="KW-0238">DNA-binding</keyword>
<dbReference type="InterPro" id="IPR018060">
    <property type="entry name" value="HTH_AraC"/>
</dbReference>
<organism evidence="6 7">
    <name type="scientific">Hymenobacter volaticus</name>
    <dbReference type="NCBI Taxonomy" id="2932254"/>
    <lineage>
        <taxon>Bacteria</taxon>
        <taxon>Pseudomonadati</taxon>
        <taxon>Bacteroidota</taxon>
        <taxon>Cytophagia</taxon>
        <taxon>Cytophagales</taxon>
        <taxon>Hymenobacteraceae</taxon>
        <taxon>Hymenobacter</taxon>
    </lineage>
</organism>
<feature type="transmembrane region" description="Helical" evidence="4">
    <location>
        <begin position="213"/>
        <end position="235"/>
    </location>
</feature>
<accession>A0ABY4GAE0</accession>
<gene>
    <name evidence="6" type="ORF">MUN86_08235</name>
</gene>